<dbReference type="Pfam" id="PF02096">
    <property type="entry name" value="60KD_IMP"/>
    <property type="match status" value="1"/>
</dbReference>
<reference evidence="10 11" key="1">
    <citation type="submission" date="2011-10" db="EMBL/GenBank/DDBJ databases">
        <authorList>
            <person name="Genoscope - CEA"/>
        </authorList>
    </citation>
    <scope>NUCLEOTIDE SEQUENCE [LARGE SCALE GENOMIC DNA]</scope>
    <source>
        <strain evidence="10 11">RCC 1105</strain>
    </source>
</reference>
<evidence type="ECO:0000256" key="8">
    <source>
        <dbReference type="SAM" id="Phobius"/>
    </source>
</evidence>
<evidence type="ECO:0000256" key="6">
    <source>
        <dbReference type="RuleBase" id="RU003945"/>
    </source>
</evidence>
<dbReference type="GO" id="GO:0032977">
    <property type="term" value="F:membrane insertase activity"/>
    <property type="evidence" value="ECO:0007669"/>
    <property type="project" value="InterPro"/>
</dbReference>
<accession>K8EEQ4</accession>
<comment type="similarity">
    <text evidence="2">Belongs to the OXA1/ALB3/YidC (TC 2.A.9.2) family.</text>
</comment>
<evidence type="ECO:0000313" key="10">
    <source>
        <dbReference type="EMBL" id="CCO16424.1"/>
    </source>
</evidence>
<proteinExistence type="inferred from homology"/>
<keyword evidence="3 6" id="KW-0812">Transmembrane</keyword>
<keyword evidence="4 8" id="KW-1133">Transmembrane helix</keyword>
<dbReference type="EMBL" id="FO082274">
    <property type="protein sequence ID" value="CCO16424.1"/>
    <property type="molecule type" value="Genomic_DNA"/>
</dbReference>
<feature type="compositionally biased region" description="Polar residues" evidence="7">
    <location>
        <begin position="63"/>
        <end position="74"/>
    </location>
</feature>
<evidence type="ECO:0000256" key="3">
    <source>
        <dbReference type="ARBA" id="ARBA00022692"/>
    </source>
</evidence>
<sequence length="396" mass="43796">MNRSGSTRTSSSLLTSQVRGYAFWSNNKNESPSSSSSSATNELEDGTSSNSSGDEGGDSVSSIVTDLSSNTTLPPGTELVGEVAQIAGESWYTTAGLMYVMEYFHLVSGLEWYQAIAAATVVMRTLTLPFTVMQMRNTARMQLARPEMERLQERAKQTQAQNDPEAAQRHLSEVTAIWKKYECHPVKSLAPLLVSAPLFVSFYFAISRMADGIGSFKDGGAFWFTDLSAADPTMMMPLLTSALFLASVELGAVEGMNNNQQGLTMKWALRGLALALVPMTWNFTQGVFCYWITSNSYSLFQATLFKSTMMKRLAGIPDTSHLANLDSNLLNQKVNLDKIHEKWGEKPTLHSQRPPKKIKAGKRTYSSSGQQERHEEHVAVKYLPSNALFKERGDMF</sequence>
<evidence type="ECO:0000259" key="9">
    <source>
        <dbReference type="Pfam" id="PF02096"/>
    </source>
</evidence>
<dbReference type="Proteomes" id="UP000198341">
    <property type="component" value="Chromosome 5"/>
</dbReference>
<comment type="similarity">
    <text evidence="6">Belongs to the OXA1/ALB3/YidC family.</text>
</comment>
<evidence type="ECO:0000256" key="4">
    <source>
        <dbReference type="ARBA" id="ARBA00022989"/>
    </source>
</evidence>
<protein>
    <recommendedName>
        <fullName evidence="9">Membrane insertase YidC/Oxa/ALB C-terminal domain-containing protein</fullName>
    </recommendedName>
</protein>
<dbReference type="OrthoDB" id="2148490at2759"/>
<feature type="compositionally biased region" description="Low complexity" evidence="7">
    <location>
        <begin position="46"/>
        <end position="62"/>
    </location>
</feature>
<keyword evidence="11" id="KW-1185">Reference proteome</keyword>
<dbReference type="InterPro" id="IPR028055">
    <property type="entry name" value="YidC/Oxa/ALB_C"/>
</dbReference>
<evidence type="ECO:0000256" key="5">
    <source>
        <dbReference type="ARBA" id="ARBA00023136"/>
    </source>
</evidence>
<keyword evidence="5 8" id="KW-0472">Membrane</keyword>
<feature type="transmembrane region" description="Helical" evidence="8">
    <location>
        <begin position="189"/>
        <end position="206"/>
    </location>
</feature>
<dbReference type="GeneID" id="19015647"/>
<dbReference type="NCBIfam" id="TIGR03592">
    <property type="entry name" value="yidC_oxa1_cterm"/>
    <property type="match status" value="1"/>
</dbReference>
<feature type="compositionally biased region" description="Low complexity" evidence="7">
    <location>
        <begin position="25"/>
        <end position="38"/>
    </location>
</feature>
<evidence type="ECO:0000256" key="1">
    <source>
        <dbReference type="ARBA" id="ARBA00004141"/>
    </source>
</evidence>
<evidence type="ECO:0000256" key="7">
    <source>
        <dbReference type="SAM" id="MobiDB-lite"/>
    </source>
</evidence>
<feature type="region of interest" description="Disordered" evidence="7">
    <location>
        <begin position="343"/>
        <end position="376"/>
    </location>
</feature>
<evidence type="ECO:0000256" key="2">
    <source>
        <dbReference type="ARBA" id="ARBA00010583"/>
    </source>
</evidence>
<dbReference type="KEGG" id="bpg:Bathy05g01440"/>
<feature type="transmembrane region" description="Helical" evidence="8">
    <location>
        <begin position="234"/>
        <end position="252"/>
    </location>
</feature>
<dbReference type="GO" id="GO:0032979">
    <property type="term" value="P:protein insertion into mitochondrial inner membrane from matrix"/>
    <property type="evidence" value="ECO:0007669"/>
    <property type="project" value="TreeGrafter"/>
</dbReference>
<feature type="region of interest" description="Disordered" evidence="7">
    <location>
        <begin position="25"/>
        <end position="76"/>
    </location>
</feature>
<name>K8EEQ4_9CHLO</name>
<gene>
    <name evidence="10" type="ORF">Bathy05g01440</name>
</gene>
<dbReference type="PANTHER" id="PTHR12428">
    <property type="entry name" value="OXA1"/>
    <property type="match status" value="1"/>
</dbReference>
<dbReference type="PANTHER" id="PTHR12428:SF34">
    <property type="entry name" value="MITOCHONDRIAL INNER MEMBRANE PROTEIN OXA1-LIKE"/>
    <property type="match status" value="1"/>
</dbReference>
<evidence type="ECO:0000313" key="11">
    <source>
        <dbReference type="Proteomes" id="UP000198341"/>
    </source>
</evidence>
<dbReference type="GO" id="GO:0005743">
    <property type="term" value="C:mitochondrial inner membrane"/>
    <property type="evidence" value="ECO:0007669"/>
    <property type="project" value="TreeGrafter"/>
</dbReference>
<comment type="subcellular location">
    <subcellularLocation>
        <location evidence="1 6">Membrane</location>
        <topology evidence="1 6">Multi-pass membrane protein</topology>
    </subcellularLocation>
</comment>
<dbReference type="CDD" id="cd20069">
    <property type="entry name" value="5TM_Oxa1-like"/>
    <property type="match status" value="1"/>
</dbReference>
<feature type="transmembrane region" description="Helical" evidence="8">
    <location>
        <begin position="272"/>
        <end position="293"/>
    </location>
</feature>
<feature type="compositionally biased region" description="Basic residues" evidence="7">
    <location>
        <begin position="353"/>
        <end position="362"/>
    </location>
</feature>
<dbReference type="eggNOG" id="KOG1239">
    <property type="taxonomic scope" value="Eukaryota"/>
</dbReference>
<organism evidence="10 11">
    <name type="scientific">Bathycoccus prasinos</name>
    <dbReference type="NCBI Taxonomy" id="41875"/>
    <lineage>
        <taxon>Eukaryota</taxon>
        <taxon>Viridiplantae</taxon>
        <taxon>Chlorophyta</taxon>
        <taxon>Mamiellophyceae</taxon>
        <taxon>Mamiellales</taxon>
        <taxon>Bathycoccaceae</taxon>
        <taxon>Bathycoccus</taxon>
    </lineage>
</organism>
<feature type="domain" description="Membrane insertase YidC/Oxa/ALB C-terminal" evidence="9">
    <location>
        <begin position="112"/>
        <end position="305"/>
    </location>
</feature>
<dbReference type="InterPro" id="IPR001708">
    <property type="entry name" value="YidC/ALB3/OXA1/COX18"/>
</dbReference>
<dbReference type="RefSeq" id="XP_007512866.1">
    <property type="nucleotide sequence ID" value="XM_007512804.1"/>
</dbReference>
<dbReference type="STRING" id="41875.K8EEQ4"/>
<dbReference type="AlphaFoldDB" id="K8EEQ4"/>